<comment type="caution">
    <text evidence="2">The sequence shown here is derived from an EMBL/GenBank/DDBJ whole genome shotgun (WGS) entry which is preliminary data.</text>
</comment>
<dbReference type="EMBL" id="JABFAB010000003">
    <property type="protein sequence ID" value="MBA0643865.1"/>
    <property type="molecule type" value="Genomic_DNA"/>
</dbReference>
<evidence type="ECO:0000313" key="2">
    <source>
        <dbReference type="EMBL" id="MBA0643865.1"/>
    </source>
</evidence>
<organism evidence="2 3">
    <name type="scientific">Gossypium klotzschianum</name>
    <dbReference type="NCBI Taxonomy" id="34286"/>
    <lineage>
        <taxon>Eukaryota</taxon>
        <taxon>Viridiplantae</taxon>
        <taxon>Streptophyta</taxon>
        <taxon>Embryophyta</taxon>
        <taxon>Tracheophyta</taxon>
        <taxon>Spermatophyta</taxon>
        <taxon>Magnoliopsida</taxon>
        <taxon>eudicotyledons</taxon>
        <taxon>Gunneridae</taxon>
        <taxon>Pentapetalae</taxon>
        <taxon>rosids</taxon>
        <taxon>malvids</taxon>
        <taxon>Malvales</taxon>
        <taxon>Malvaceae</taxon>
        <taxon>Malvoideae</taxon>
        <taxon>Gossypium</taxon>
    </lineage>
</organism>
<dbReference type="PANTHER" id="PTHR31286">
    <property type="entry name" value="GLYCINE-RICH CELL WALL STRUCTURAL PROTEIN 1.8-LIKE"/>
    <property type="match status" value="1"/>
</dbReference>
<dbReference type="SUPFAM" id="SSF56219">
    <property type="entry name" value="DNase I-like"/>
    <property type="match status" value="1"/>
</dbReference>
<protein>
    <recommendedName>
        <fullName evidence="4">DUF4283 domain-containing protein</fullName>
    </recommendedName>
</protein>
<dbReference type="OrthoDB" id="1096772at2759"/>
<dbReference type="InterPro" id="IPR036691">
    <property type="entry name" value="Endo/exonu/phosph_ase_sf"/>
</dbReference>
<evidence type="ECO:0000313" key="3">
    <source>
        <dbReference type="Proteomes" id="UP000593573"/>
    </source>
</evidence>
<accession>A0A7J8U0C1</accession>
<dbReference type="AlphaFoldDB" id="A0A7J8U0C1"/>
<keyword evidence="3" id="KW-1185">Reference proteome</keyword>
<evidence type="ECO:0000256" key="1">
    <source>
        <dbReference type="SAM" id="MobiDB-lite"/>
    </source>
</evidence>
<reference evidence="2 3" key="1">
    <citation type="journal article" date="2019" name="Genome Biol. Evol.">
        <title>Insights into the evolution of the New World diploid cottons (Gossypium, subgenus Houzingenia) based on genome sequencing.</title>
        <authorList>
            <person name="Grover C.E."/>
            <person name="Arick M.A. 2nd"/>
            <person name="Thrash A."/>
            <person name="Conover J.L."/>
            <person name="Sanders W.S."/>
            <person name="Peterson D.G."/>
            <person name="Frelichowski J.E."/>
            <person name="Scheffler J.A."/>
            <person name="Scheffler B.E."/>
            <person name="Wendel J.F."/>
        </authorList>
    </citation>
    <scope>NUCLEOTIDE SEQUENCE [LARGE SCALE GENOMIC DNA]</scope>
    <source>
        <strain evidence="2">57</strain>
        <tissue evidence="2">Leaf</tissue>
    </source>
</reference>
<proteinExistence type="predicted"/>
<dbReference type="InterPro" id="IPR040256">
    <property type="entry name" value="At4g02000-like"/>
</dbReference>
<evidence type="ECO:0008006" key="4">
    <source>
        <dbReference type="Google" id="ProtNLM"/>
    </source>
</evidence>
<name>A0A7J8U0C1_9ROSI</name>
<dbReference type="PANTHER" id="PTHR31286:SF99">
    <property type="entry name" value="DUF4283 DOMAIN-CONTAINING PROTEIN"/>
    <property type="match status" value="1"/>
</dbReference>
<sequence>MSENLFVVDASPTTSNIGIGRATKKNGVKILENDTNKTSYKNTLIGNSFCSNPVLKEEAFALQEGDVLTEMTDGIPSITYLRVRPWSPNFSTTQNEIDNQAVWVRLPGLPKGYYSDFLLKAIGQTIGPILKIHDNIDSARMGHFARLAICVDLRKPLVSKIKINGRIQHLEYELLPNIGKGMLWPLDVSGMSIVMNQNTGVMGNKNDNNQGVTAGGSQFNVLDSRFRGKSEQTMDKNNKASNSTTYQKKNNLKAKGKGISVASGLRTNLNILKPNNTVNGLSSSSGQGLVDDGKKRNIGESCIFLELSKSKDITSKNTGQEPLSMDAPRSQKPPDVGASRSEHIMLEDNILMETIDVEDSQNEKHMDWFSSLTYDDSRVDDVIEKLGFQNSFKIEAIGFSWGIWLLWSDNIKVDAIDLHSQMFLDSIASSVKEPWILAGDFNSILDSLEHDGGVIRVKASCNFFKDFLVKNKLRDMDPRPILVNLGSSGHNHQNTTCRPFKFIASWLLHPEFGDLELERVTGILEVRSSSGLQAREFELCQEIEEVLKHECHIPKLGLEVWRVVLELWLKIGFENS</sequence>
<feature type="region of interest" description="Disordered" evidence="1">
    <location>
        <begin position="314"/>
        <end position="337"/>
    </location>
</feature>
<gene>
    <name evidence="2" type="ORF">Goklo_028120</name>
</gene>
<dbReference type="Proteomes" id="UP000593573">
    <property type="component" value="Unassembled WGS sequence"/>
</dbReference>